<dbReference type="Gene3D" id="3.40.1050.10">
    <property type="entry name" value="Carbonic anhydrase"/>
    <property type="match status" value="1"/>
</dbReference>
<evidence type="ECO:0000256" key="2">
    <source>
        <dbReference type="ARBA" id="ARBA00006217"/>
    </source>
</evidence>
<dbReference type="Pfam" id="PF03222">
    <property type="entry name" value="Trp_Tyr_perm"/>
    <property type="match status" value="1"/>
</dbReference>
<keyword evidence="5" id="KW-0997">Cell inner membrane</keyword>
<reference evidence="11 12" key="1">
    <citation type="journal article" date="2023" name="Plants (Basel)">
        <title>Bridging the Gap: Combining Genomics and Transcriptomics Approaches to Understand Stylosanthes scabra, an Orphan Legume from the Brazilian Caatinga.</title>
        <authorList>
            <person name="Ferreira-Neto J.R.C."/>
            <person name="da Silva M.D."/>
            <person name="Binneck E."/>
            <person name="de Melo N.F."/>
            <person name="da Silva R.H."/>
            <person name="de Melo A.L.T.M."/>
            <person name="Pandolfi V."/>
            <person name="Bustamante F.O."/>
            <person name="Brasileiro-Vidal A.C."/>
            <person name="Benko-Iseppon A.M."/>
        </authorList>
    </citation>
    <scope>NUCLEOTIDE SEQUENCE [LARGE SCALE GENOMIC DNA]</scope>
    <source>
        <tissue evidence="11">Leaves</tissue>
    </source>
</reference>
<dbReference type="Pfam" id="PF00484">
    <property type="entry name" value="Pro_CA"/>
    <property type="match status" value="1"/>
</dbReference>
<dbReference type="PANTHER" id="PTHR32195">
    <property type="entry name" value="OS07G0662800 PROTEIN"/>
    <property type="match status" value="1"/>
</dbReference>
<dbReference type="InterPro" id="IPR018227">
    <property type="entry name" value="Amino_acid_transport_2"/>
</dbReference>
<name>A0ABU6T382_9FABA</name>
<keyword evidence="9" id="KW-0456">Lyase</keyword>
<comment type="subcellular location">
    <subcellularLocation>
        <location evidence="1">Cell inner membrane</location>
        <topology evidence="1">Multi-pass membrane protein</topology>
    </subcellularLocation>
</comment>
<keyword evidence="9" id="KW-0862">Zinc</keyword>
<comment type="caution">
    <text evidence="11">The sequence shown here is derived from an EMBL/GenBank/DDBJ whole genome shotgun (WGS) entry which is preliminary data.</text>
</comment>
<feature type="transmembrane region" description="Helical" evidence="10">
    <location>
        <begin position="189"/>
        <end position="212"/>
    </location>
</feature>
<proteinExistence type="inferred from homology"/>
<keyword evidence="3" id="KW-0813">Transport</keyword>
<evidence type="ECO:0000256" key="6">
    <source>
        <dbReference type="ARBA" id="ARBA00022692"/>
    </source>
</evidence>
<evidence type="ECO:0000256" key="7">
    <source>
        <dbReference type="ARBA" id="ARBA00022989"/>
    </source>
</evidence>
<evidence type="ECO:0000256" key="1">
    <source>
        <dbReference type="ARBA" id="ARBA00004429"/>
    </source>
</evidence>
<keyword evidence="4" id="KW-1003">Cell membrane</keyword>
<evidence type="ECO:0000313" key="11">
    <source>
        <dbReference type="EMBL" id="MED6142834.1"/>
    </source>
</evidence>
<comment type="catalytic activity">
    <reaction evidence="9">
        <text>hydrogencarbonate + H(+) = CO2 + H2O</text>
        <dbReference type="Rhea" id="RHEA:10748"/>
        <dbReference type="ChEBI" id="CHEBI:15377"/>
        <dbReference type="ChEBI" id="CHEBI:15378"/>
        <dbReference type="ChEBI" id="CHEBI:16526"/>
        <dbReference type="ChEBI" id="CHEBI:17544"/>
        <dbReference type="EC" id="4.2.1.1"/>
    </reaction>
</comment>
<evidence type="ECO:0000256" key="10">
    <source>
        <dbReference type="SAM" id="Phobius"/>
    </source>
</evidence>
<organism evidence="11 12">
    <name type="scientific">Stylosanthes scabra</name>
    <dbReference type="NCBI Taxonomy" id="79078"/>
    <lineage>
        <taxon>Eukaryota</taxon>
        <taxon>Viridiplantae</taxon>
        <taxon>Streptophyta</taxon>
        <taxon>Embryophyta</taxon>
        <taxon>Tracheophyta</taxon>
        <taxon>Spermatophyta</taxon>
        <taxon>Magnoliopsida</taxon>
        <taxon>eudicotyledons</taxon>
        <taxon>Gunneridae</taxon>
        <taxon>Pentapetalae</taxon>
        <taxon>rosids</taxon>
        <taxon>fabids</taxon>
        <taxon>Fabales</taxon>
        <taxon>Fabaceae</taxon>
        <taxon>Papilionoideae</taxon>
        <taxon>50 kb inversion clade</taxon>
        <taxon>dalbergioids sensu lato</taxon>
        <taxon>Dalbergieae</taxon>
        <taxon>Pterocarpus clade</taxon>
        <taxon>Stylosanthes</taxon>
    </lineage>
</organism>
<dbReference type="InterPro" id="IPR001765">
    <property type="entry name" value="Carbonic_anhydrase"/>
</dbReference>
<dbReference type="SMART" id="SM00947">
    <property type="entry name" value="Pro_CA"/>
    <property type="match status" value="1"/>
</dbReference>
<accession>A0ABU6T382</accession>
<evidence type="ECO:0000256" key="3">
    <source>
        <dbReference type="ARBA" id="ARBA00022448"/>
    </source>
</evidence>
<dbReference type="InterPro" id="IPR036874">
    <property type="entry name" value="Carbonic_anhydrase_sf"/>
</dbReference>
<protein>
    <recommendedName>
        <fullName evidence="9">Carbonic anhydrase</fullName>
        <ecNumber evidence="9">4.2.1.1</ecNumber>
    </recommendedName>
    <alternativeName>
        <fullName evidence="9">Carbonate dehydratase</fullName>
    </alternativeName>
</protein>
<dbReference type="EMBL" id="JASCZI010090623">
    <property type="protein sequence ID" value="MED6142834.1"/>
    <property type="molecule type" value="Genomic_DNA"/>
</dbReference>
<dbReference type="PANTHER" id="PTHR32195:SF24">
    <property type="entry name" value="TRYPTOPHAN OR TYROSINE TRANSPORTER PROTEIN"/>
    <property type="match status" value="1"/>
</dbReference>
<comment type="similarity">
    <text evidence="2 9">Belongs to the beta-class carbonic anhydrase family.</text>
</comment>
<feature type="transmembrane region" description="Helical" evidence="10">
    <location>
        <begin position="241"/>
        <end position="260"/>
    </location>
</feature>
<evidence type="ECO:0000256" key="5">
    <source>
        <dbReference type="ARBA" id="ARBA00022519"/>
    </source>
</evidence>
<evidence type="ECO:0000256" key="9">
    <source>
        <dbReference type="RuleBase" id="RU003956"/>
    </source>
</evidence>
<gene>
    <name evidence="11" type="ORF">PIB30_001034</name>
</gene>
<feature type="transmembrane region" description="Helical" evidence="10">
    <location>
        <begin position="266"/>
        <end position="283"/>
    </location>
</feature>
<keyword evidence="7 10" id="KW-1133">Transmembrane helix</keyword>
<keyword evidence="12" id="KW-1185">Reference proteome</keyword>
<sequence>MAHSHLHFYSSLQSLILNLSTSHGSFIVLSRSLFHGGLSPQEPVFNCGDQDIKEFSHRVCGFALQSALRCSGPPPSLRLASSHLPSASPRQEAKVGMARGLENVEQFENLAKAQAPKFMVIACTNSRVCLLNILGFQPGEAFVIRNVANLVPTFEVENILVIGHNCCGGIRALMSMEDDANARVRWSGFPLMVGAFSLLALGTSLIGTLMAFSEFFKEQLKSLSWHSTSAQKKNWWDKNKVNLTAVTMVVAPSLFVSTTFPDAFSAATDIAGGYCMSVLYGVLPPVMARAMDKGKAEHSGERELSTARPTLIVVGLFECGIVAEQILHNFLAFHL</sequence>
<evidence type="ECO:0000256" key="4">
    <source>
        <dbReference type="ARBA" id="ARBA00022475"/>
    </source>
</evidence>
<keyword evidence="6 10" id="KW-0812">Transmembrane</keyword>
<dbReference type="SUPFAM" id="SSF53056">
    <property type="entry name" value="beta-carbonic anhydrase, cab"/>
    <property type="match status" value="1"/>
</dbReference>
<evidence type="ECO:0000256" key="8">
    <source>
        <dbReference type="ARBA" id="ARBA00023136"/>
    </source>
</evidence>
<comment type="function">
    <text evidence="9">Reversible hydration of carbon dioxide.</text>
</comment>
<dbReference type="EC" id="4.2.1.1" evidence="9"/>
<dbReference type="Proteomes" id="UP001341840">
    <property type="component" value="Unassembled WGS sequence"/>
</dbReference>
<keyword evidence="8 10" id="KW-0472">Membrane</keyword>
<evidence type="ECO:0000313" key="12">
    <source>
        <dbReference type="Proteomes" id="UP001341840"/>
    </source>
</evidence>